<dbReference type="GO" id="GO:0005576">
    <property type="term" value="C:extracellular region"/>
    <property type="evidence" value="ECO:0007669"/>
    <property type="project" value="UniProtKB-SubCell"/>
</dbReference>
<keyword evidence="3" id="KW-0732">Signal</keyword>
<protein>
    <submittedName>
        <fullName evidence="7">Complement C1q tumor necrosis factor-related protein 8</fullName>
    </submittedName>
</protein>
<organism evidence="6 7">
    <name type="scientific">Acinonyx jubatus</name>
    <name type="common">Cheetah</name>
    <dbReference type="NCBI Taxonomy" id="32536"/>
    <lineage>
        <taxon>Eukaryota</taxon>
        <taxon>Metazoa</taxon>
        <taxon>Chordata</taxon>
        <taxon>Craniata</taxon>
        <taxon>Vertebrata</taxon>
        <taxon>Euteleostomi</taxon>
        <taxon>Mammalia</taxon>
        <taxon>Eutheria</taxon>
        <taxon>Laurasiatheria</taxon>
        <taxon>Carnivora</taxon>
        <taxon>Feliformia</taxon>
        <taxon>Felidae</taxon>
        <taxon>Felinae</taxon>
        <taxon>Acinonyx</taxon>
    </lineage>
</organism>
<dbReference type="SMART" id="SM00110">
    <property type="entry name" value="C1Q"/>
    <property type="match status" value="1"/>
</dbReference>
<evidence type="ECO:0000313" key="6">
    <source>
        <dbReference type="Proteomes" id="UP001652583"/>
    </source>
</evidence>
<dbReference type="GO" id="GO:0005581">
    <property type="term" value="C:collagen trimer"/>
    <property type="evidence" value="ECO:0007669"/>
    <property type="project" value="UniProtKB-KW"/>
</dbReference>
<evidence type="ECO:0000256" key="3">
    <source>
        <dbReference type="ARBA" id="ARBA00022729"/>
    </source>
</evidence>
<feature type="region of interest" description="Disordered" evidence="4">
    <location>
        <begin position="216"/>
        <end position="256"/>
    </location>
</feature>
<dbReference type="Proteomes" id="UP001652583">
    <property type="component" value="Chromosome E3"/>
</dbReference>
<dbReference type="PANTHER" id="PTHR22923:SF117">
    <property type="entry name" value="COMPLEMENT C1Q TUMOR NECROSIS FACTOR-RELATED PROTEIN 8"/>
    <property type="match status" value="1"/>
</dbReference>
<feature type="compositionally biased region" description="Pro residues" evidence="4">
    <location>
        <begin position="23"/>
        <end position="33"/>
    </location>
</feature>
<reference evidence="7" key="1">
    <citation type="submission" date="2025-08" db="UniProtKB">
        <authorList>
            <consortium name="RefSeq"/>
        </authorList>
    </citation>
    <scope>IDENTIFICATION</scope>
    <source>
        <tissue evidence="7">Blood</tissue>
    </source>
</reference>
<evidence type="ECO:0000313" key="7">
    <source>
        <dbReference type="RefSeq" id="XP_026899478.2"/>
    </source>
</evidence>
<dbReference type="PANTHER" id="PTHR22923">
    <property type="entry name" value="CEREBELLIN-RELATED"/>
    <property type="match status" value="1"/>
</dbReference>
<dbReference type="InterPro" id="IPR008983">
    <property type="entry name" value="Tumour_necrosis_fac-like_dom"/>
</dbReference>
<comment type="subcellular location">
    <subcellularLocation>
        <location evidence="1">Secreted</location>
    </subcellularLocation>
</comment>
<dbReference type="AlphaFoldDB" id="A0A6J1Y414"/>
<dbReference type="KEGG" id="aju:113594984"/>
<sequence length="400" mass="42872">MVALVCVPPPPPPLWPPGAHQTPPSPSSGPPDSLPSHCTPDGGDGQPTTHQSQPPQTPQAPEPCHRGRQEDPGRAALPLRPTVSRGQAGWWATGPGALKPAQRCWSWMVRGKPWCLGQHERVLSRASGAVTPETDRQAAVSDREMALARMVAPGLLLLLGLPGGAWPSLGPPRRPCVQCCPPAWPPAAPGPYARRSDGEPWVQPPRMRPTIDVSILKGEKGETGVRGPSGRSGQEGPPGSRGLRGRKGQKGQAGLPGAACRRAYAAFSVGRREGLHGTDGLRAVPFDTELVNLDGAFDLASGRFLCAVPGIYFLSLNVHTWNYKETYLHIMCNREATAVLYAQPSERSVMQTQSLLLPLAAGDTVWVRLFHRDRDNAIYGEPGDLYITFSGHLVKPAAEL</sequence>
<dbReference type="GeneID" id="113594984"/>
<evidence type="ECO:0000259" key="5">
    <source>
        <dbReference type="PROSITE" id="PS50871"/>
    </source>
</evidence>
<feature type="domain" description="C1q" evidence="5">
    <location>
        <begin position="260"/>
        <end position="400"/>
    </location>
</feature>
<dbReference type="InterPro" id="IPR008160">
    <property type="entry name" value="Collagen"/>
</dbReference>
<name>A0A6J1Y414_ACIJB</name>
<evidence type="ECO:0000256" key="4">
    <source>
        <dbReference type="SAM" id="MobiDB-lite"/>
    </source>
</evidence>
<dbReference type="SUPFAM" id="SSF49842">
    <property type="entry name" value="TNF-like"/>
    <property type="match status" value="1"/>
</dbReference>
<dbReference type="Pfam" id="PF01391">
    <property type="entry name" value="Collagen"/>
    <property type="match status" value="1"/>
</dbReference>
<feature type="region of interest" description="Disordered" evidence="4">
    <location>
        <begin position="1"/>
        <end position="95"/>
    </location>
</feature>
<dbReference type="PROSITE" id="PS50871">
    <property type="entry name" value="C1Q"/>
    <property type="match status" value="1"/>
</dbReference>
<dbReference type="InterPro" id="IPR001073">
    <property type="entry name" value="C1q_dom"/>
</dbReference>
<proteinExistence type="predicted"/>
<gene>
    <name evidence="7" type="primary">C1QTNF8</name>
</gene>
<evidence type="ECO:0000256" key="1">
    <source>
        <dbReference type="ARBA" id="ARBA00004613"/>
    </source>
</evidence>
<feature type="compositionally biased region" description="Pro residues" evidence="4">
    <location>
        <begin position="7"/>
        <end position="16"/>
    </location>
</feature>
<evidence type="ECO:0000256" key="2">
    <source>
        <dbReference type="ARBA" id="ARBA00022525"/>
    </source>
</evidence>
<keyword evidence="6" id="KW-1185">Reference proteome</keyword>
<keyword evidence="2" id="KW-0964">Secreted</keyword>
<dbReference type="Gene3D" id="2.60.120.40">
    <property type="match status" value="1"/>
</dbReference>
<dbReference type="RefSeq" id="XP_026899478.2">
    <property type="nucleotide sequence ID" value="XM_027043677.2"/>
</dbReference>
<dbReference type="InterPro" id="IPR050822">
    <property type="entry name" value="Cerebellin_Synaptic_Org"/>
</dbReference>
<dbReference type="Pfam" id="PF00386">
    <property type="entry name" value="C1q"/>
    <property type="match status" value="1"/>
</dbReference>
<accession>A0A6J1Y414</accession>
<feature type="compositionally biased region" description="Basic and acidic residues" evidence="4">
    <location>
        <begin position="63"/>
        <end position="73"/>
    </location>
</feature>
<dbReference type="PRINTS" id="PR00007">
    <property type="entry name" value="COMPLEMNTC1Q"/>
</dbReference>